<feature type="domain" description="Helicase C-terminal" evidence="7">
    <location>
        <begin position="260"/>
        <end position="475"/>
    </location>
</feature>
<feature type="coiled-coil region" evidence="5">
    <location>
        <begin position="8"/>
        <end position="35"/>
    </location>
</feature>
<keyword evidence="5" id="KW-0175">Coiled coil</keyword>
<dbReference type="InterPro" id="IPR014001">
    <property type="entry name" value="Helicase_ATP-bd"/>
</dbReference>
<dbReference type="PROSITE" id="PS51194">
    <property type="entry name" value="HELICASE_CTER"/>
    <property type="match status" value="1"/>
</dbReference>
<dbReference type="Gene3D" id="3.40.50.300">
    <property type="entry name" value="P-loop containing nucleotide triphosphate hydrolases"/>
    <property type="match status" value="2"/>
</dbReference>
<dbReference type="Proteomes" id="UP000076603">
    <property type="component" value="Unassembled WGS sequence"/>
</dbReference>
<comment type="caution">
    <text evidence="8">The sequence shown here is derived from an EMBL/GenBank/DDBJ whole genome shotgun (WGS) entry which is preliminary data.</text>
</comment>
<evidence type="ECO:0000256" key="3">
    <source>
        <dbReference type="ARBA" id="ARBA00022806"/>
    </source>
</evidence>
<dbReference type="RefSeq" id="WP_066629330.1">
    <property type="nucleotide sequence ID" value="NZ_FQXL01000018.1"/>
</dbReference>
<keyword evidence="3 8" id="KW-0347">Helicase</keyword>
<reference evidence="8 9" key="1">
    <citation type="submission" date="2016-04" db="EMBL/GenBank/DDBJ databases">
        <title>Genome sequence of Clostridium magnum DSM 2767.</title>
        <authorList>
            <person name="Poehlein A."/>
            <person name="Uhlig R."/>
            <person name="Fischer R."/>
            <person name="Bahl H."/>
            <person name="Daniel R."/>
        </authorList>
    </citation>
    <scope>NUCLEOTIDE SEQUENCE [LARGE SCALE GENOMIC DNA]</scope>
    <source>
        <strain evidence="8 9">DSM 2767</strain>
    </source>
</reference>
<dbReference type="GO" id="GO:0003676">
    <property type="term" value="F:nucleic acid binding"/>
    <property type="evidence" value="ECO:0007669"/>
    <property type="project" value="InterPro"/>
</dbReference>
<accession>A0A162R4E0</accession>
<proteinExistence type="predicted"/>
<keyword evidence="1" id="KW-0547">Nucleotide-binding</keyword>
<evidence type="ECO:0000259" key="7">
    <source>
        <dbReference type="PROSITE" id="PS51194"/>
    </source>
</evidence>
<dbReference type="Pfam" id="PF00270">
    <property type="entry name" value="DEAD"/>
    <property type="match status" value="1"/>
</dbReference>
<dbReference type="PATRIC" id="fig|1121326.3.peg.5369"/>
<sequence length="692" mass="81258">MKSKENAIKDVQLLRERYIRKLDEAQNKTQMIRELVDDLYALDLTVYSKDYSLDSALYSALAESYIDNKISLHPGQLSILNEIEENDALIVSAPTSFGKTFCIFEYIVRHNPKIVVLVVPTLALIDEYLKKIVKKYNDKFSEYKIHTTLDEQKDYDFNKKNIFILTHDRVVKESLYTIFKRIDFLVIDEVYKLQMDITDDRVLVLNMAYYHLSEIAKKYVLLAPFIGSIEDIDDLNKKPKFFKSTYSPVVNDVKVISIFDDKDRYKECKKLLDSFDKSDKTLIYFPTVSGIYKYVNDILKDEPILKKLDSNAENFIKWAKEEIHDDWCLVKALERGYLIHNGQIPIGTRLFQLDFYEESELYNILLCTSTLLEGVNTTAKNIVITRPSRISEKYDEKYNFTAFDFFNLVGSTGRLNQHLIGTAFYLKGENDPNFIKNDAVKSIRFEITDTSKDVDIQKGNIDAHKDVQDFLNKLDITLEEYLSEIGSHLRFDTVLMIFNQYLQYRKELFNELNFFLMNPMNGRLHLVQILYKITSKEYNGLYANIISNLLNKTRPKIKKIINNTKKYFPRIDINYIIATTIKMKMSYIENDFYTRVTLVRFFMEKEKTSKQLLIEMLNNKVIGAIEQLYFTSSKHKKMLIDLGIYERDVDKIIKIIGDDFDDTVELKLRLARNQHRFNKLSFISKYIIGKLV</sequence>
<evidence type="ECO:0000259" key="6">
    <source>
        <dbReference type="PROSITE" id="PS51192"/>
    </source>
</evidence>
<evidence type="ECO:0000256" key="4">
    <source>
        <dbReference type="ARBA" id="ARBA00022840"/>
    </source>
</evidence>
<keyword evidence="2" id="KW-0378">Hydrolase</keyword>
<dbReference type="InterPro" id="IPR050474">
    <property type="entry name" value="Hel308_SKI2-like"/>
</dbReference>
<dbReference type="GO" id="GO:0016787">
    <property type="term" value="F:hydrolase activity"/>
    <property type="evidence" value="ECO:0007669"/>
    <property type="project" value="UniProtKB-KW"/>
</dbReference>
<dbReference type="PANTHER" id="PTHR47961">
    <property type="entry name" value="DNA POLYMERASE THETA, PUTATIVE (AFU_ORTHOLOGUE AFUA_1G05260)-RELATED"/>
    <property type="match status" value="1"/>
</dbReference>
<dbReference type="InterPro" id="IPR027417">
    <property type="entry name" value="P-loop_NTPase"/>
</dbReference>
<evidence type="ECO:0000313" key="9">
    <source>
        <dbReference type="Proteomes" id="UP000076603"/>
    </source>
</evidence>
<dbReference type="OrthoDB" id="9815222at2"/>
<name>A0A162R4E0_9CLOT</name>
<protein>
    <submittedName>
        <fullName evidence="8">DEAD/DEAH box helicase</fullName>
    </submittedName>
</protein>
<evidence type="ECO:0000313" key="8">
    <source>
        <dbReference type="EMBL" id="KZL89405.1"/>
    </source>
</evidence>
<dbReference type="STRING" id="1121326.CLMAG_53090"/>
<keyword evidence="4" id="KW-0067">ATP-binding</keyword>
<evidence type="ECO:0000256" key="5">
    <source>
        <dbReference type="SAM" id="Coils"/>
    </source>
</evidence>
<dbReference type="InterPro" id="IPR001650">
    <property type="entry name" value="Helicase_C-like"/>
</dbReference>
<dbReference type="GO" id="GO:0004386">
    <property type="term" value="F:helicase activity"/>
    <property type="evidence" value="ECO:0007669"/>
    <property type="project" value="UniProtKB-KW"/>
</dbReference>
<dbReference type="SUPFAM" id="SSF52540">
    <property type="entry name" value="P-loop containing nucleoside triphosphate hydrolases"/>
    <property type="match status" value="1"/>
</dbReference>
<keyword evidence="9" id="KW-1185">Reference proteome</keyword>
<dbReference type="InterPro" id="IPR011545">
    <property type="entry name" value="DEAD/DEAH_box_helicase_dom"/>
</dbReference>
<evidence type="ECO:0000256" key="2">
    <source>
        <dbReference type="ARBA" id="ARBA00022801"/>
    </source>
</evidence>
<gene>
    <name evidence="8" type="ORF">CLMAG_53090</name>
</gene>
<dbReference type="PROSITE" id="PS51192">
    <property type="entry name" value="HELICASE_ATP_BIND_1"/>
    <property type="match status" value="1"/>
</dbReference>
<feature type="domain" description="Helicase ATP-binding" evidence="6">
    <location>
        <begin position="80"/>
        <end position="205"/>
    </location>
</feature>
<dbReference type="EMBL" id="LWAE01000009">
    <property type="protein sequence ID" value="KZL89405.1"/>
    <property type="molecule type" value="Genomic_DNA"/>
</dbReference>
<organism evidence="8 9">
    <name type="scientific">Clostridium magnum DSM 2767</name>
    <dbReference type="NCBI Taxonomy" id="1121326"/>
    <lineage>
        <taxon>Bacteria</taxon>
        <taxon>Bacillati</taxon>
        <taxon>Bacillota</taxon>
        <taxon>Clostridia</taxon>
        <taxon>Eubacteriales</taxon>
        <taxon>Clostridiaceae</taxon>
        <taxon>Clostridium</taxon>
    </lineage>
</organism>
<evidence type="ECO:0000256" key="1">
    <source>
        <dbReference type="ARBA" id="ARBA00022741"/>
    </source>
</evidence>
<dbReference type="PANTHER" id="PTHR47961:SF6">
    <property type="entry name" value="DNA-DIRECTED DNA POLYMERASE"/>
    <property type="match status" value="1"/>
</dbReference>
<dbReference type="AlphaFoldDB" id="A0A162R4E0"/>
<dbReference type="GO" id="GO:0005524">
    <property type="term" value="F:ATP binding"/>
    <property type="evidence" value="ECO:0007669"/>
    <property type="project" value="UniProtKB-KW"/>
</dbReference>
<dbReference type="SMART" id="SM00487">
    <property type="entry name" value="DEXDc"/>
    <property type="match status" value="1"/>
</dbReference>